<comment type="caution">
    <text evidence="1">The sequence shown here is derived from an EMBL/GenBank/DDBJ whole genome shotgun (WGS) entry which is preliminary data.</text>
</comment>
<evidence type="ECO:0000313" key="1">
    <source>
        <dbReference type="EMBL" id="PRP83835.1"/>
    </source>
</evidence>
<protein>
    <submittedName>
        <fullName evidence="1">Putative pre-mRNA-splicing factor ATP-dependent RNA helicase DHX32</fullName>
    </submittedName>
</protein>
<keyword evidence="2" id="KW-1185">Reference proteome</keyword>
<dbReference type="Proteomes" id="UP000241769">
    <property type="component" value="Unassembled WGS sequence"/>
</dbReference>
<organism evidence="1 2">
    <name type="scientific">Planoprotostelium fungivorum</name>
    <dbReference type="NCBI Taxonomy" id="1890364"/>
    <lineage>
        <taxon>Eukaryota</taxon>
        <taxon>Amoebozoa</taxon>
        <taxon>Evosea</taxon>
        <taxon>Variosea</taxon>
        <taxon>Cavosteliida</taxon>
        <taxon>Cavosteliaceae</taxon>
        <taxon>Planoprotostelium</taxon>
    </lineage>
</organism>
<keyword evidence="1" id="KW-0347">Helicase</keyword>
<dbReference type="EMBL" id="MDYQ01000075">
    <property type="protein sequence ID" value="PRP83835.1"/>
    <property type="molecule type" value="Genomic_DNA"/>
</dbReference>
<gene>
    <name evidence="1" type="ORF">PROFUN_08950</name>
</gene>
<sequence length="691" mass="78984">MGCEYIKLFSKEEEEKMEARPLPKIHTGNLLKVISLNVLPPAIDDAENIMREGRVMLDIGMHIELFLTACSNMDCLSQGVDISSVLLTDSPTNLLPHKEEKTSLKDLIHPSGDHLTLMNVFRRFQTKKNKMQWYIDVHLDIDILREAKHNKERILDNLLRARFNTADLNRQDEDRSDAVISALCAGYFHRVGMARSPGVIDHSFTWLMDTQRREEQHQPLEELGIECSCGKSSIESRPTEARRGPSLWFVEPDVNLILFSSGIITDKPHNRTIKINLVTKVTPSQLERGASEWCKMSDFKTMYDAHKRMTHKIPLTSAERPHFLLNRGAVIKKLTRRYEGSIISIKDDHIVMSCPSAMSPILQAKIEREKGQAEEEFVMNIPDQVNMGEFFGKQGNTTAELNWLTISGHRINGIRTELSEFAEQSTGEKNNLLIKGPSDKKRQIQVVIRGRAKTIASILLSRIQSYIESFCSNQLAVTQITGTNTTTGQHLRERLACLSNNKPPTDWNTRDEGMLLIAHIIIWQTDSSIYGGFLRDWIVSGRSAVDIEVHVGGQPDVIKQKIVDSLRHTNIRLLQETKPTAYLVNVKFGNKSWDVTVDLVQPHLIKNQNKPYVDSDVGNMEFNKTQFLHKKVHEAGGKDYPIQKCMSHAQKKFVFLYNLKDDVNTSTPAIVPKYQHLMKPKEKYRREWWNM</sequence>
<keyword evidence="1" id="KW-0067">ATP-binding</keyword>
<accession>A0A2P6NIQ4</accession>
<dbReference type="InParanoid" id="A0A2P6NIQ4"/>
<evidence type="ECO:0000313" key="2">
    <source>
        <dbReference type="Proteomes" id="UP000241769"/>
    </source>
</evidence>
<dbReference type="GO" id="GO:0004386">
    <property type="term" value="F:helicase activity"/>
    <property type="evidence" value="ECO:0007669"/>
    <property type="project" value="UniProtKB-KW"/>
</dbReference>
<dbReference type="AlphaFoldDB" id="A0A2P6NIQ4"/>
<keyword evidence="1" id="KW-0378">Hydrolase</keyword>
<keyword evidence="1" id="KW-0547">Nucleotide-binding</keyword>
<name>A0A2P6NIQ4_9EUKA</name>
<reference evidence="1 2" key="1">
    <citation type="journal article" date="2018" name="Genome Biol. Evol.">
        <title>Multiple Roots of Fruiting Body Formation in Amoebozoa.</title>
        <authorList>
            <person name="Hillmann F."/>
            <person name="Forbes G."/>
            <person name="Novohradska S."/>
            <person name="Ferling I."/>
            <person name="Riege K."/>
            <person name="Groth M."/>
            <person name="Westermann M."/>
            <person name="Marz M."/>
            <person name="Spaller T."/>
            <person name="Winckler T."/>
            <person name="Schaap P."/>
            <person name="Glockner G."/>
        </authorList>
    </citation>
    <scope>NUCLEOTIDE SEQUENCE [LARGE SCALE GENOMIC DNA]</scope>
    <source>
        <strain evidence="1 2">Jena</strain>
    </source>
</reference>
<dbReference type="STRING" id="1890364.A0A2P6NIQ4"/>
<proteinExistence type="predicted"/>
<dbReference type="OrthoDB" id="6133115at2759"/>